<protein>
    <submittedName>
        <fullName evidence="9">Nuclease harbi1-like protein</fullName>
    </submittedName>
</protein>
<comment type="cofactor">
    <cofactor evidence="1">
        <name>a divalent metal cation</name>
        <dbReference type="ChEBI" id="CHEBI:60240"/>
    </cofactor>
</comment>
<evidence type="ECO:0000256" key="7">
    <source>
        <dbReference type="ARBA" id="ARBA00023242"/>
    </source>
</evidence>
<dbReference type="Pfam" id="PF13359">
    <property type="entry name" value="DDE_Tnp_4"/>
    <property type="match status" value="1"/>
</dbReference>
<comment type="similarity">
    <text evidence="3">Belongs to the HARBI1 family.</text>
</comment>
<evidence type="ECO:0000256" key="2">
    <source>
        <dbReference type="ARBA" id="ARBA00004123"/>
    </source>
</evidence>
<evidence type="ECO:0000256" key="5">
    <source>
        <dbReference type="ARBA" id="ARBA00022723"/>
    </source>
</evidence>
<proteinExistence type="inferred from homology"/>
<dbReference type="GO" id="GO:0005634">
    <property type="term" value="C:nucleus"/>
    <property type="evidence" value="ECO:0007669"/>
    <property type="project" value="UniProtKB-SubCell"/>
</dbReference>
<evidence type="ECO:0000259" key="8">
    <source>
        <dbReference type="Pfam" id="PF13359"/>
    </source>
</evidence>
<evidence type="ECO:0000313" key="10">
    <source>
        <dbReference type="Proteomes" id="UP000036403"/>
    </source>
</evidence>
<keyword evidence="10" id="KW-1185">Reference proteome</keyword>
<evidence type="ECO:0000256" key="1">
    <source>
        <dbReference type="ARBA" id="ARBA00001968"/>
    </source>
</evidence>
<evidence type="ECO:0000313" key="9">
    <source>
        <dbReference type="EMBL" id="KMQ82929.1"/>
    </source>
</evidence>
<dbReference type="GO" id="GO:0046872">
    <property type="term" value="F:metal ion binding"/>
    <property type="evidence" value="ECO:0007669"/>
    <property type="project" value="UniProtKB-KW"/>
</dbReference>
<accession>A0A0J7JY16</accession>
<name>A0A0J7JY16_LASNI</name>
<feature type="domain" description="DDE Tnp4" evidence="8">
    <location>
        <begin position="95"/>
        <end position="249"/>
    </location>
</feature>
<comment type="subcellular location">
    <subcellularLocation>
        <location evidence="2">Nucleus</location>
    </subcellularLocation>
</comment>
<dbReference type="GO" id="GO:0004518">
    <property type="term" value="F:nuclease activity"/>
    <property type="evidence" value="ECO:0007669"/>
    <property type="project" value="UniProtKB-KW"/>
</dbReference>
<dbReference type="AlphaFoldDB" id="A0A0J7JY16"/>
<evidence type="ECO:0000256" key="3">
    <source>
        <dbReference type="ARBA" id="ARBA00006958"/>
    </source>
</evidence>
<comment type="caution">
    <text evidence="9">The sequence shown here is derived from an EMBL/GenBank/DDBJ whole genome shotgun (WGS) entry which is preliminary data.</text>
</comment>
<reference evidence="9 10" key="1">
    <citation type="submission" date="2015-04" db="EMBL/GenBank/DDBJ databases">
        <title>Lasius niger genome sequencing.</title>
        <authorList>
            <person name="Konorov E.A."/>
            <person name="Nikitin M.A."/>
            <person name="Kirill M.V."/>
            <person name="Chang P."/>
        </authorList>
    </citation>
    <scope>NUCLEOTIDE SEQUENCE [LARGE SCALE GENOMIC DNA]</scope>
    <source>
        <tissue evidence="9">Whole</tissue>
    </source>
</reference>
<dbReference type="GO" id="GO:0016787">
    <property type="term" value="F:hydrolase activity"/>
    <property type="evidence" value="ECO:0007669"/>
    <property type="project" value="UniProtKB-KW"/>
</dbReference>
<feature type="non-terminal residue" evidence="9">
    <location>
        <position position="1"/>
    </location>
</feature>
<keyword evidence="5" id="KW-0479">Metal-binding</keyword>
<evidence type="ECO:0000256" key="4">
    <source>
        <dbReference type="ARBA" id="ARBA00022722"/>
    </source>
</evidence>
<dbReference type="InterPro" id="IPR027806">
    <property type="entry name" value="HARBI1_dom"/>
</dbReference>
<dbReference type="OrthoDB" id="7548946at2759"/>
<evidence type="ECO:0000256" key="6">
    <source>
        <dbReference type="ARBA" id="ARBA00022801"/>
    </source>
</evidence>
<dbReference type="PANTHER" id="PTHR22930">
    <property type="match status" value="1"/>
</dbReference>
<keyword evidence="7" id="KW-0539">Nucleus</keyword>
<organism evidence="9 10">
    <name type="scientific">Lasius niger</name>
    <name type="common">Black garden ant</name>
    <dbReference type="NCBI Taxonomy" id="67767"/>
    <lineage>
        <taxon>Eukaryota</taxon>
        <taxon>Metazoa</taxon>
        <taxon>Ecdysozoa</taxon>
        <taxon>Arthropoda</taxon>
        <taxon>Hexapoda</taxon>
        <taxon>Insecta</taxon>
        <taxon>Pterygota</taxon>
        <taxon>Neoptera</taxon>
        <taxon>Endopterygota</taxon>
        <taxon>Hymenoptera</taxon>
        <taxon>Apocrita</taxon>
        <taxon>Aculeata</taxon>
        <taxon>Formicoidea</taxon>
        <taxon>Formicidae</taxon>
        <taxon>Formicinae</taxon>
        <taxon>Lasius</taxon>
        <taxon>Lasius</taxon>
    </lineage>
</organism>
<dbReference type="Proteomes" id="UP000036403">
    <property type="component" value="Unassembled WGS sequence"/>
</dbReference>
<keyword evidence="4" id="KW-0540">Nuclease</keyword>
<gene>
    <name evidence="9" type="ORF">RF55_21436</name>
</gene>
<dbReference type="STRING" id="67767.A0A0J7JY16"/>
<dbReference type="PaxDb" id="67767-A0A0J7JY16"/>
<dbReference type="InterPro" id="IPR045249">
    <property type="entry name" value="HARBI1-like"/>
</dbReference>
<sequence length="348" mass="39919">EKRSIRTPLSPRLRLSLTLTYLAQGESMRTKHLEFRVGKSTVCKIVPEVSCAIWRALQPVVLPTLDAEDWRKISEEYMLKWQFPNCIGALGGRHIKKPPCSGSQYHNYMKFFSIVLLALCDANHKFTWVDIGQFVTVVWRNSELAADLDSGNADLPSPTPLPGRDVPFPQVIVADEAFPLNTYLMRLYARRNRLTDEQRVFNYRLSRARLCIENTFEILVSRWHILHKRLCSSVANAEEIFKTLVCLHNFIISYNNGNNGSASQYCPSDWLDVEDENGFIHNGRWRIIGPGQFLKELGRTGANRDGSMSEGMRNYLKQCFMSPIGEAQAPWQYVRTFQNQIINPPAYL</sequence>
<dbReference type="EMBL" id="LBMM01022216">
    <property type="protein sequence ID" value="KMQ82929.1"/>
    <property type="molecule type" value="Genomic_DNA"/>
</dbReference>
<dbReference type="PANTHER" id="PTHR22930:SF269">
    <property type="entry name" value="NUCLEASE HARBI1-LIKE PROTEIN"/>
    <property type="match status" value="1"/>
</dbReference>
<keyword evidence="6" id="KW-0378">Hydrolase</keyword>